<evidence type="ECO:0000313" key="3">
    <source>
        <dbReference type="Proteomes" id="UP001500668"/>
    </source>
</evidence>
<name>A0ABN1FKM1_9ACTN</name>
<accession>A0ABN1FKM1</accession>
<evidence type="ECO:0000256" key="1">
    <source>
        <dbReference type="SAM" id="MobiDB-lite"/>
    </source>
</evidence>
<reference evidence="2 3" key="1">
    <citation type="journal article" date="2019" name="Int. J. Syst. Evol. Microbiol.">
        <title>The Global Catalogue of Microorganisms (GCM) 10K type strain sequencing project: providing services to taxonomists for standard genome sequencing and annotation.</title>
        <authorList>
            <consortium name="The Broad Institute Genomics Platform"/>
            <consortium name="The Broad Institute Genome Sequencing Center for Infectious Disease"/>
            <person name="Wu L."/>
            <person name="Ma J."/>
        </authorList>
    </citation>
    <scope>NUCLEOTIDE SEQUENCE [LARGE SCALE GENOMIC DNA]</scope>
    <source>
        <strain evidence="2 3">JCM 5067</strain>
    </source>
</reference>
<dbReference type="Proteomes" id="UP001500668">
    <property type="component" value="Unassembled WGS sequence"/>
</dbReference>
<sequence>MSISPDTRTRAVRRAPATVTRRTRAARRSGTVHPPTALMGAHGEDRKVGSAEGSGCVIWGRPGHGGELLPFRMALPGRKRAALGGATR</sequence>
<dbReference type="EMBL" id="BAAACA010000014">
    <property type="protein sequence ID" value="GAA0592545.1"/>
    <property type="molecule type" value="Genomic_DNA"/>
</dbReference>
<proteinExistence type="predicted"/>
<evidence type="ECO:0000313" key="2">
    <source>
        <dbReference type="EMBL" id="GAA0592545.1"/>
    </source>
</evidence>
<keyword evidence="3" id="KW-1185">Reference proteome</keyword>
<comment type="caution">
    <text evidence="2">The sequence shown here is derived from an EMBL/GenBank/DDBJ whole genome shotgun (WGS) entry which is preliminary data.</text>
</comment>
<protein>
    <submittedName>
        <fullName evidence="2">Uncharacterized protein</fullName>
    </submittedName>
</protein>
<organism evidence="2 3">
    <name type="scientific">Streptomyces crystallinus</name>
    <dbReference type="NCBI Taxonomy" id="68191"/>
    <lineage>
        <taxon>Bacteria</taxon>
        <taxon>Bacillati</taxon>
        <taxon>Actinomycetota</taxon>
        <taxon>Actinomycetes</taxon>
        <taxon>Kitasatosporales</taxon>
        <taxon>Streptomycetaceae</taxon>
        <taxon>Streptomyces</taxon>
    </lineage>
</organism>
<feature type="region of interest" description="Disordered" evidence="1">
    <location>
        <begin position="1"/>
        <end position="50"/>
    </location>
</feature>
<gene>
    <name evidence="2" type="ORF">GCM10010394_22240</name>
</gene>